<sequence length="660" mass="72725">MEQHSLITDEDYESEIQSPSHSPSHSHSHSGDSPPGDHHATEHQALDPSQVELPEGEDLDLFDEDTDAEPHAQHHGGDYAHFPPDPQRAPLPARTGKLGLPDRDYTGGARPALPSKGYTGGARPALPSKGYTGGARLALPHKQYTGGARPALPGNGYTGNTSLNPSPIPGQDQYEGQPEPMDVDDGNDQRGHHNHREPYPPRLRGPVQYDGHRAPPPPPRRPDTIQYDAHHAPPPPTGAPPAQTPAPKKDCPNCGGQHSLANCLGPIDAYGYIHGCGKCNTLQHNLANCHRGLKASEVRHFVFKARDGKAPVIWDTDLLDPEYPADWLDRHRPWTRDFAIRQRRACDNIFSQDIDHRVRDTTWQQHGFDRNLIGPQIHPTAVNRKRSAQQQLPSRSSRGSGQVGPRRPAPPQRQYPGAGRATSQGSDQSQQQAPLGYHNPPIHPGQHMGYPPYAPHMIAPPAPYYTGLPPVGYTPHPFGYPTYPTSYAPYTGFYPPYSMPPAPAPAPGQAASRGYEDPEVSRGRNDSRGGSASQRERSMSPVRQRSQDYRQRDDSRDRSHKIPPKDYRGESKGKLPPKDYKGNASTSHRQNNSDDSVETNDVRRRRGDPNDSRNQVPLGNRVEIPGQCSNCLGGLHPRYCPEVCGKCGQAGHMIWHCVKR</sequence>
<reference evidence="2 3" key="1">
    <citation type="journal article" date="2024" name="Commun. Biol.">
        <title>Comparative genomic analysis of thermophilic fungi reveals convergent evolutionary adaptations and gene losses.</title>
        <authorList>
            <person name="Steindorff A.S."/>
            <person name="Aguilar-Pontes M.V."/>
            <person name="Robinson A.J."/>
            <person name="Andreopoulos B."/>
            <person name="LaButti K."/>
            <person name="Kuo A."/>
            <person name="Mondo S."/>
            <person name="Riley R."/>
            <person name="Otillar R."/>
            <person name="Haridas S."/>
            <person name="Lipzen A."/>
            <person name="Grimwood J."/>
            <person name="Schmutz J."/>
            <person name="Clum A."/>
            <person name="Reid I.D."/>
            <person name="Moisan M.C."/>
            <person name="Butler G."/>
            <person name="Nguyen T.T.M."/>
            <person name="Dewar K."/>
            <person name="Conant G."/>
            <person name="Drula E."/>
            <person name="Henrissat B."/>
            <person name="Hansel C."/>
            <person name="Singer S."/>
            <person name="Hutchinson M.I."/>
            <person name="de Vries R.P."/>
            <person name="Natvig D.O."/>
            <person name="Powell A.J."/>
            <person name="Tsang A."/>
            <person name="Grigoriev I.V."/>
        </authorList>
    </citation>
    <scope>NUCLEOTIDE SEQUENCE [LARGE SCALE GENOMIC DNA]</scope>
    <source>
        <strain evidence="2 3">CBS 494.80</strain>
    </source>
</reference>
<protein>
    <recommendedName>
        <fullName evidence="4">CCHC-type domain-containing protein</fullName>
    </recommendedName>
</protein>
<evidence type="ECO:0000256" key="1">
    <source>
        <dbReference type="SAM" id="MobiDB-lite"/>
    </source>
</evidence>
<feature type="region of interest" description="Disordered" evidence="1">
    <location>
        <begin position="1"/>
        <end position="250"/>
    </location>
</feature>
<feature type="compositionally biased region" description="Polar residues" evidence="1">
    <location>
        <begin position="583"/>
        <end position="594"/>
    </location>
</feature>
<feature type="compositionally biased region" description="Basic and acidic residues" evidence="1">
    <location>
        <begin position="68"/>
        <end position="78"/>
    </location>
</feature>
<feature type="compositionally biased region" description="Acidic residues" evidence="1">
    <location>
        <begin position="54"/>
        <end position="67"/>
    </location>
</feature>
<feature type="compositionally biased region" description="Pro residues" evidence="1">
    <location>
        <begin position="232"/>
        <end position="244"/>
    </location>
</feature>
<evidence type="ECO:0000313" key="2">
    <source>
        <dbReference type="EMBL" id="KAL2065359.1"/>
    </source>
</evidence>
<gene>
    <name evidence="2" type="ORF">VTL71DRAFT_3029</name>
</gene>
<feature type="compositionally biased region" description="Basic and acidic residues" evidence="1">
    <location>
        <begin position="545"/>
        <end position="557"/>
    </location>
</feature>
<dbReference type="Proteomes" id="UP001595075">
    <property type="component" value="Unassembled WGS sequence"/>
</dbReference>
<feature type="compositionally biased region" description="Basic and acidic residues" evidence="1">
    <location>
        <begin position="563"/>
        <end position="581"/>
    </location>
</feature>
<feature type="compositionally biased region" description="Basic and acidic residues" evidence="1">
    <location>
        <begin position="35"/>
        <end position="45"/>
    </location>
</feature>
<keyword evidence="3" id="KW-1185">Reference proteome</keyword>
<evidence type="ECO:0000313" key="3">
    <source>
        <dbReference type="Proteomes" id="UP001595075"/>
    </source>
</evidence>
<feature type="compositionally biased region" description="Basic and acidic residues" evidence="1">
    <location>
        <begin position="187"/>
        <end position="199"/>
    </location>
</feature>
<feature type="compositionally biased region" description="Polar residues" evidence="1">
    <location>
        <begin position="388"/>
        <end position="400"/>
    </location>
</feature>
<feature type="compositionally biased region" description="Polar residues" evidence="1">
    <location>
        <begin position="421"/>
        <end position="433"/>
    </location>
</feature>
<feature type="region of interest" description="Disordered" evidence="1">
    <location>
        <begin position="382"/>
        <end position="449"/>
    </location>
</feature>
<comment type="caution">
    <text evidence="2">The sequence shown here is derived from an EMBL/GenBank/DDBJ whole genome shotgun (WGS) entry which is preliminary data.</text>
</comment>
<feature type="compositionally biased region" description="Basic and acidic residues" evidence="1">
    <location>
        <begin position="220"/>
        <end position="231"/>
    </location>
</feature>
<evidence type="ECO:0008006" key="4">
    <source>
        <dbReference type="Google" id="ProtNLM"/>
    </source>
</evidence>
<accession>A0ABR4C7V7</accession>
<proteinExistence type="predicted"/>
<feature type="region of interest" description="Disordered" evidence="1">
    <location>
        <begin position="503"/>
        <end position="619"/>
    </location>
</feature>
<organism evidence="2 3">
    <name type="scientific">Oculimacula yallundae</name>
    <dbReference type="NCBI Taxonomy" id="86028"/>
    <lineage>
        <taxon>Eukaryota</taxon>
        <taxon>Fungi</taxon>
        <taxon>Dikarya</taxon>
        <taxon>Ascomycota</taxon>
        <taxon>Pezizomycotina</taxon>
        <taxon>Leotiomycetes</taxon>
        <taxon>Helotiales</taxon>
        <taxon>Ploettnerulaceae</taxon>
        <taxon>Oculimacula</taxon>
    </lineage>
</organism>
<name>A0ABR4C7V7_9HELO</name>
<feature type="compositionally biased region" description="Basic and acidic residues" evidence="1">
    <location>
        <begin position="514"/>
        <end position="527"/>
    </location>
</feature>
<dbReference type="EMBL" id="JAZHXI010000012">
    <property type="protein sequence ID" value="KAL2065359.1"/>
    <property type="molecule type" value="Genomic_DNA"/>
</dbReference>